<dbReference type="InterPro" id="IPR011989">
    <property type="entry name" value="ARM-like"/>
</dbReference>
<dbReference type="SMART" id="SM00913">
    <property type="entry name" value="IBN_N"/>
    <property type="match status" value="1"/>
</dbReference>
<comment type="similarity">
    <text evidence="1">Belongs to the exportin family.</text>
</comment>
<dbReference type="AlphaFoldDB" id="A0A7J7FPM7"/>
<reference evidence="3 4" key="1">
    <citation type="journal article" date="2020" name="Mol. Biol. Evol.">
        <title>Interspecific Gene Flow and the Evolution of Specialization in Black and White Rhinoceros.</title>
        <authorList>
            <person name="Moodley Y."/>
            <person name="Westbury M.V."/>
            <person name="Russo I.M."/>
            <person name="Gopalakrishnan S."/>
            <person name="Rakotoarivelo A."/>
            <person name="Olsen R.A."/>
            <person name="Prost S."/>
            <person name="Tunstall T."/>
            <person name="Ryder O.A."/>
            <person name="Dalen L."/>
            <person name="Bruford M.W."/>
        </authorList>
    </citation>
    <scope>NUCLEOTIDE SEQUENCE [LARGE SCALE GENOMIC DNA]</scope>
    <source>
        <strain evidence="3">SBR-YM</strain>
        <tissue evidence="3">Skin</tissue>
    </source>
</reference>
<evidence type="ECO:0000259" key="2">
    <source>
        <dbReference type="SMART" id="SM00913"/>
    </source>
</evidence>
<dbReference type="InterPro" id="IPR045065">
    <property type="entry name" value="XPO1/5"/>
</dbReference>
<dbReference type="Proteomes" id="UP000551758">
    <property type="component" value="Unassembled WGS sequence"/>
</dbReference>
<protein>
    <recommendedName>
        <fullName evidence="2">Importin N-terminal domain-containing protein</fullName>
    </recommendedName>
</protein>
<dbReference type="InterPro" id="IPR001494">
    <property type="entry name" value="Importin-beta_N"/>
</dbReference>
<dbReference type="InterPro" id="IPR045478">
    <property type="entry name" value="Exportin-5_C"/>
</dbReference>
<evidence type="ECO:0000313" key="3">
    <source>
        <dbReference type="EMBL" id="KAF5929758.1"/>
    </source>
</evidence>
<dbReference type="GO" id="GO:0006611">
    <property type="term" value="P:protein export from nucleus"/>
    <property type="evidence" value="ECO:0007669"/>
    <property type="project" value="InterPro"/>
</dbReference>
<dbReference type="EMBL" id="JACDTQ010000017">
    <property type="protein sequence ID" value="KAF5929758.1"/>
    <property type="molecule type" value="Genomic_DNA"/>
</dbReference>
<dbReference type="GO" id="GO:0031267">
    <property type="term" value="F:small GTPase binding"/>
    <property type="evidence" value="ECO:0007669"/>
    <property type="project" value="InterPro"/>
</dbReference>
<dbReference type="GO" id="GO:0003723">
    <property type="term" value="F:RNA binding"/>
    <property type="evidence" value="ECO:0007669"/>
    <property type="project" value="TreeGrafter"/>
</dbReference>
<dbReference type="GO" id="GO:0005049">
    <property type="term" value="F:nuclear export signal receptor activity"/>
    <property type="evidence" value="ECO:0007669"/>
    <property type="project" value="InterPro"/>
</dbReference>
<sequence>MAMDQVNALCEQLVKAVTVMMDPSSTQRYRLEALKFCEEFKEKCPICVPCGLRLAEKTQIAIVRHFGLQILEHVVKFRWNSMSRLEKVYLKNSVMELIANGTLNILEEENHIKDVLSRIVVEMIKREWPQHWPDMLIELDTLSKQGETQTELVMFILLRLAEDVVTFQTLPPQRRRDIQQTLTQNMERIFSFLLNTLQENVNKYRQVKTDNSQELKAQAHCRVGVAALNTLAGYIDWVSMSHITAENCKLLEMLCLLLNEQELQLGAAECLLIAVSRKGKLEDRKPLMVLFGDVAMHYILSAAQTADGGGLVEKHYVFLKRLCQVLCALGNQLCALLGVDSDVETPANFGKYLESFLAFTTHPSQFLRSSTQMTWGALFRHEILSRDPLLLAIIPKYLRASMTNLVKMGFPSKTDSPSCEYSRFDFDSDEDFNAFFNLLISVCVCVLKPCSPTAGTGEGTLCSIFSPSFVQWEAMTFFLESVINQMFRTLDKEEIPVNDGIELLQMVLNFDTKDPLILSCVLTNVSALFPFVTYRPEFLPQVFSKLFSSVTFETVEESKAPRTRAVRNVRRHACSSIIKMCRDYPQLVLPNFDMLYNHVKQLLSNELLLTQMEKCALMEALVLISNQFKNYERQKVFLEELMAPVASLWLSEDMHRVLSDVDAFIAYVGADQKSCDLGLEDPCGLNRARMSFCVYSILGVVKRTCWPTDLEEAKAGGFVVGYMPTGNPVFRNPCTEQILKLLDNLLALIR</sequence>
<evidence type="ECO:0000256" key="1">
    <source>
        <dbReference type="ARBA" id="ARBA00009466"/>
    </source>
</evidence>
<accession>A0A7J7FPM7</accession>
<evidence type="ECO:0000313" key="4">
    <source>
        <dbReference type="Proteomes" id="UP000551758"/>
    </source>
</evidence>
<dbReference type="Gene3D" id="1.25.10.10">
    <property type="entry name" value="Leucine-rich Repeat Variant"/>
    <property type="match status" value="1"/>
</dbReference>
<dbReference type="PANTHER" id="PTHR11223">
    <property type="entry name" value="EXPORTIN 1/5"/>
    <property type="match status" value="1"/>
</dbReference>
<dbReference type="GO" id="GO:0005634">
    <property type="term" value="C:nucleus"/>
    <property type="evidence" value="ECO:0007669"/>
    <property type="project" value="TreeGrafter"/>
</dbReference>
<organism evidence="3 4">
    <name type="scientific">Diceros bicornis minor</name>
    <name type="common">South-central black rhinoceros</name>
    <dbReference type="NCBI Taxonomy" id="77932"/>
    <lineage>
        <taxon>Eukaryota</taxon>
        <taxon>Metazoa</taxon>
        <taxon>Chordata</taxon>
        <taxon>Craniata</taxon>
        <taxon>Vertebrata</taxon>
        <taxon>Euteleostomi</taxon>
        <taxon>Mammalia</taxon>
        <taxon>Eutheria</taxon>
        <taxon>Laurasiatheria</taxon>
        <taxon>Perissodactyla</taxon>
        <taxon>Rhinocerotidae</taxon>
        <taxon>Diceros</taxon>
    </lineage>
</organism>
<proteinExistence type="inferred from homology"/>
<comment type="caution">
    <text evidence="3">The sequence shown here is derived from an EMBL/GenBank/DDBJ whole genome shotgun (WGS) entry which is preliminary data.</text>
</comment>
<name>A0A7J7FPM7_DICBM</name>
<gene>
    <name evidence="3" type="ORF">HPG69_002482</name>
</gene>
<dbReference type="Pfam" id="PF19273">
    <property type="entry name" value="Exportin-5"/>
    <property type="match status" value="1"/>
</dbReference>
<dbReference type="InterPro" id="IPR016024">
    <property type="entry name" value="ARM-type_fold"/>
</dbReference>
<feature type="domain" description="Importin N-terminal" evidence="2">
    <location>
        <begin position="33"/>
        <end position="100"/>
    </location>
</feature>
<dbReference type="GO" id="GO:0006405">
    <property type="term" value="P:RNA export from nucleus"/>
    <property type="evidence" value="ECO:0007669"/>
    <property type="project" value="TreeGrafter"/>
</dbReference>
<dbReference type="Pfam" id="PF08389">
    <property type="entry name" value="Xpo1"/>
    <property type="match status" value="1"/>
</dbReference>
<dbReference type="GO" id="GO:0042565">
    <property type="term" value="C:RNA nuclear export complex"/>
    <property type="evidence" value="ECO:0007669"/>
    <property type="project" value="TreeGrafter"/>
</dbReference>
<dbReference type="SUPFAM" id="SSF48371">
    <property type="entry name" value="ARM repeat"/>
    <property type="match status" value="1"/>
</dbReference>
<dbReference type="GO" id="GO:0005737">
    <property type="term" value="C:cytoplasm"/>
    <property type="evidence" value="ECO:0007669"/>
    <property type="project" value="TreeGrafter"/>
</dbReference>
<dbReference type="PANTHER" id="PTHR11223:SF3">
    <property type="entry name" value="EXPORTIN-5"/>
    <property type="match status" value="1"/>
</dbReference>
<dbReference type="InterPro" id="IPR013598">
    <property type="entry name" value="Exportin-1/Importin-b-like"/>
</dbReference>
<dbReference type="Pfam" id="PF03810">
    <property type="entry name" value="IBN_N"/>
    <property type="match status" value="1"/>
</dbReference>
<keyword evidence="4" id="KW-1185">Reference proteome</keyword>